<comment type="caution">
    <text evidence="10">The sequence shown here is derived from an EMBL/GenBank/DDBJ whole genome shotgun (WGS) entry which is preliminary data.</text>
</comment>
<protein>
    <submittedName>
        <fullName evidence="10">Radical SAM protein</fullName>
    </submittedName>
</protein>
<dbReference type="SFLD" id="SFLDS00029">
    <property type="entry name" value="Radical_SAM"/>
    <property type="match status" value="1"/>
</dbReference>
<dbReference type="InterPro" id="IPR023404">
    <property type="entry name" value="rSAM_horseshoe"/>
</dbReference>
<organism evidence="10 11">
    <name type="scientific">candidate division KSB3 bacterium</name>
    <dbReference type="NCBI Taxonomy" id="2044937"/>
    <lineage>
        <taxon>Bacteria</taxon>
        <taxon>candidate division KSB3</taxon>
    </lineage>
</organism>
<sequence length="466" mass="52968">MNILLVNPPNSGKNIIVEKYHINVIRDTFRGEPLALEVLAGSLPTDGVDIFDMKADDTPYRQKLEEFAPELVGITCMTCEANTALTLLQATKAYNSRIITVVGGIHATNDPEFFNRPYVDYVVIGLGAKTFADLVGALKRGERPQTLPGIGVRTDSTFQITPKVFTRADLAEEALPNRNLVKKYRGTYRIGGTNIVVDFVDTAYGCTHRCHFCGLWKMTHGKYLAKTPDIVVRDIERCDALFVRLVDANTFGDLNRAKELASKIARKKLRKVFIVDARAETIANHPELIELWSQIGLKIVVIGFEEIHNNHLQAFHKKSTVELHTQAIKILHQHGVRIIGDFIVSPEYEESDFERLADYVTAQHIHFPGFSVLTPLPGTPLYEEMKSQVTLTDLAYYTLTNAVVPTKLPEKSFYEHVGALYQRFYRDSRSKQLLLKVFARESVIKVDYLTRRYLRQLVWWKKDTRL</sequence>
<keyword evidence="6" id="KW-0408">Iron</keyword>
<dbReference type="GO" id="GO:0005829">
    <property type="term" value="C:cytosol"/>
    <property type="evidence" value="ECO:0007669"/>
    <property type="project" value="TreeGrafter"/>
</dbReference>
<gene>
    <name evidence="10" type="ORF">GF339_02910</name>
</gene>
<evidence type="ECO:0000256" key="4">
    <source>
        <dbReference type="ARBA" id="ARBA00022691"/>
    </source>
</evidence>
<keyword evidence="2" id="KW-0489">Methyltransferase</keyword>
<dbReference type="GO" id="GO:0046872">
    <property type="term" value="F:metal ion binding"/>
    <property type="evidence" value="ECO:0007669"/>
    <property type="project" value="UniProtKB-KW"/>
</dbReference>
<dbReference type="EMBL" id="WJJP01000087">
    <property type="protein sequence ID" value="MBD3323505.1"/>
    <property type="molecule type" value="Genomic_DNA"/>
</dbReference>
<dbReference type="SFLD" id="SFLDG01123">
    <property type="entry name" value="methyltransferase_(Class_B)"/>
    <property type="match status" value="1"/>
</dbReference>
<feature type="domain" description="Radical SAM core" evidence="9">
    <location>
        <begin position="192"/>
        <end position="415"/>
    </location>
</feature>
<dbReference type="InterPro" id="IPR006158">
    <property type="entry name" value="Cobalamin-bd"/>
</dbReference>
<evidence type="ECO:0000259" key="8">
    <source>
        <dbReference type="PROSITE" id="PS51332"/>
    </source>
</evidence>
<evidence type="ECO:0000259" key="9">
    <source>
        <dbReference type="PROSITE" id="PS51918"/>
    </source>
</evidence>
<evidence type="ECO:0000256" key="2">
    <source>
        <dbReference type="ARBA" id="ARBA00022603"/>
    </source>
</evidence>
<dbReference type="SUPFAM" id="SSF102114">
    <property type="entry name" value="Radical SAM enzymes"/>
    <property type="match status" value="1"/>
</dbReference>
<evidence type="ECO:0000313" key="10">
    <source>
        <dbReference type="EMBL" id="MBD3323505.1"/>
    </source>
</evidence>
<reference evidence="10" key="1">
    <citation type="submission" date="2019-11" db="EMBL/GenBank/DDBJ databases">
        <title>Microbial mats filling the niche in hypersaline microbial mats.</title>
        <authorList>
            <person name="Wong H.L."/>
            <person name="Macleod F.I."/>
            <person name="White R.A. III"/>
            <person name="Burns B.P."/>
        </authorList>
    </citation>
    <scope>NUCLEOTIDE SEQUENCE</scope>
    <source>
        <strain evidence="10">Rbin_158</strain>
    </source>
</reference>
<feature type="domain" description="B12-binding" evidence="8">
    <location>
        <begin position="19"/>
        <end position="145"/>
    </location>
</feature>
<dbReference type="InterPro" id="IPR006638">
    <property type="entry name" value="Elp3/MiaA/NifB-like_rSAM"/>
</dbReference>
<evidence type="ECO:0000256" key="6">
    <source>
        <dbReference type="ARBA" id="ARBA00023004"/>
    </source>
</evidence>
<dbReference type="Proteomes" id="UP000649604">
    <property type="component" value="Unassembled WGS sequence"/>
</dbReference>
<dbReference type="SFLD" id="SFLDG01082">
    <property type="entry name" value="B12-binding_domain_containing"/>
    <property type="match status" value="1"/>
</dbReference>
<dbReference type="CDD" id="cd02068">
    <property type="entry name" value="radical_SAM_B12_BD"/>
    <property type="match status" value="1"/>
</dbReference>
<dbReference type="SMART" id="SM00729">
    <property type="entry name" value="Elp3"/>
    <property type="match status" value="1"/>
</dbReference>
<dbReference type="PANTHER" id="PTHR43409:SF7">
    <property type="entry name" value="BLL1977 PROTEIN"/>
    <property type="match status" value="1"/>
</dbReference>
<dbReference type="InterPro" id="IPR058240">
    <property type="entry name" value="rSAM_sf"/>
</dbReference>
<dbReference type="CDD" id="cd01335">
    <property type="entry name" value="Radical_SAM"/>
    <property type="match status" value="1"/>
</dbReference>
<dbReference type="Gene3D" id="3.80.30.20">
    <property type="entry name" value="tm_1862 like domain"/>
    <property type="match status" value="1"/>
</dbReference>
<dbReference type="GO" id="GO:0051539">
    <property type="term" value="F:4 iron, 4 sulfur cluster binding"/>
    <property type="evidence" value="ECO:0007669"/>
    <property type="project" value="UniProtKB-KW"/>
</dbReference>
<dbReference type="Pfam" id="PF04055">
    <property type="entry name" value="Radical_SAM"/>
    <property type="match status" value="1"/>
</dbReference>
<evidence type="ECO:0000256" key="5">
    <source>
        <dbReference type="ARBA" id="ARBA00022723"/>
    </source>
</evidence>
<dbReference type="GO" id="GO:0031419">
    <property type="term" value="F:cobalamin binding"/>
    <property type="evidence" value="ECO:0007669"/>
    <property type="project" value="InterPro"/>
</dbReference>
<evidence type="ECO:0000313" key="11">
    <source>
        <dbReference type="Proteomes" id="UP000649604"/>
    </source>
</evidence>
<evidence type="ECO:0000256" key="3">
    <source>
        <dbReference type="ARBA" id="ARBA00022679"/>
    </source>
</evidence>
<dbReference type="PROSITE" id="PS51918">
    <property type="entry name" value="RADICAL_SAM"/>
    <property type="match status" value="1"/>
</dbReference>
<keyword evidence="3" id="KW-0808">Transferase</keyword>
<dbReference type="Gene3D" id="3.40.50.280">
    <property type="entry name" value="Cobalamin-binding domain"/>
    <property type="match status" value="1"/>
</dbReference>
<evidence type="ECO:0000256" key="7">
    <source>
        <dbReference type="ARBA" id="ARBA00023014"/>
    </source>
</evidence>
<dbReference type="InterPro" id="IPR051198">
    <property type="entry name" value="BchE-like"/>
</dbReference>
<dbReference type="Pfam" id="PF02310">
    <property type="entry name" value="B12-binding"/>
    <property type="match status" value="1"/>
</dbReference>
<proteinExistence type="predicted"/>
<dbReference type="PANTHER" id="PTHR43409">
    <property type="entry name" value="ANAEROBIC MAGNESIUM-PROTOPORPHYRIN IX MONOMETHYL ESTER CYCLASE-RELATED"/>
    <property type="match status" value="1"/>
</dbReference>
<dbReference type="InterPro" id="IPR034466">
    <property type="entry name" value="Methyltransferase_Class_B"/>
</dbReference>
<accession>A0A9D5Q4F5</accession>
<keyword evidence="7" id="KW-0411">Iron-sulfur</keyword>
<keyword evidence="4" id="KW-0949">S-adenosyl-L-methionine</keyword>
<keyword evidence="5" id="KW-0479">Metal-binding</keyword>
<dbReference type="InterPro" id="IPR007197">
    <property type="entry name" value="rSAM"/>
</dbReference>
<name>A0A9D5Q4F5_9BACT</name>
<dbReference type="GO" id="GO:0003824">
    <property type="term" value="F:catalytic activity"/>
    <property type="evidence" value="ECO:0007669"/>
    <property type="project" value="InterPro"/>
</dbReference>
<evidence type="ECO:0000256" key="1">
    <source>
        <dbReference type="ARBA" id="ARBA00001966"/>
    </source>
</evidence>
<comment type="cofactor">
    <cofactor evidence="1">
        <name>[4Fe-4S] cluster</name>
        <dbReference type="ChEBI" id="CHEBI:49883"/>
    </cofactor>
</comment>
<dbReference type="AlphaFoldDB" id="A0A9D5Q4F5"/>
<dbReference type="PROSITE" id="PS51332">
    <property type="entry name" value="B12_BINDING"/>
    <property type="match status" value="1"/>
</dbReference>